<sequence length="213" mass="23777">MKTLIVTGGSVDLAFLKSFITCNEYDYIIGVDKGAQYLFEAGIQPNLIVGDFDSISPIVIKELTKDSRIKVNRFIAEKDETDTHLAIMEAIDMGSTHIDLFGGIGTRIDHTIANIHILMIPLEKRIKCRIINNNNIISLIDKTTCFHRNDYKYISLIPLTSTVTGISTQGLKYELNGYTMRQGISIGISNEFIKDKATVSLTDGILMVIRSRD</sequence>
<dbReference type="Gene3D" id="3.40.50.10240">
    <property type="entry name" value="Thiamin pyrophosphokinase, catalytic domain"/>
    <property type="match status" value="1"/>
</dbReference>
<dbReference type="Pfam" id="PF04263">
    <property type="entry name" value="TPK_catalytic"/>
    <property type="match status" value="1"/>
</dbReference>
<keyword evidence="4" id="KW-0067">ATP-binding</keyword>
<dbReference type="Proteomes" id="UP000677305">
    <property type="component" value="Chromosome"/>
</dbReference>
<name>A0A8J8M6V3_9FIRM</name>
<dbReference type="GO" id="GO:0004788">
    <property type="term" value="F:thiamine diphosphokinase activity"/>
    <property type="evidence" value="ECO:0007669"/>
    <property type="project" value="UniProtKB-UniRule"/>
</dbReference>
<dbReference type="PANTHER" id="PTHR41299:SF1">
    <property type="entry name" value="THIAMINE PYROPHOSPHOKINASE"/>
    <property type="match status" value="1"/>
</dbReference>
<organism evidence="7 8">
    <name type="scientific">Vallitalea guaymasensis</name>
    <dbReference type="NCBI Taxonomy" id="1185412"/>
    <lineage>
        <taxon>Bacteria</taxon>
        <taxon>Bacillati</taxon>
        <taxon>Bacillota</taxon>
        <taxon>Clostridia</taxon>
        <taxon>Lachnospirales</taxon>
        <taxon>Vallitaleaceae</taxon>
        <taxon>Vallitalea</taxon>
    </lineage>
</organism>
<keyword evidence="8" id="KW-1185">Reference proteome</keyword>
<dbReference type="InterPro" id="IPR053149">
    <property type="entry name" value="TPK"/>
</dbReference>
<dbReference type="InterPro" id="IPR007371">
    <property type="entry name" value="TPK_catalytic"/>
</dbReference>
<dbReference type="GO" id="GO:0016301">
    <property type="term" value="F:kinase activity"/>
    <property type="evidence" value="ECO:0007669"/>
    <property type="project" value="UniProtKB-KW"/>
</dbReference>
<dbReference type="AlphaFoldDB" id="A0A8J8M6V3"/>
<feature type="domain" description="Thiamin pyrophosphokinase thiamin-binding" evidence="6">
    <location>
        <begin position="141"/>
        <end position="207"/>
    </location>
</feature>
<gene>
    <name evidence="7" type="ORF">HYG85_00210</name>
</gene>
<accession>A0A8J8M6V3</accession>
<proteinExistence type="predicted"/>
<dbReference type="NCBIfam" id="TIGR01378">
    <property type="entry name" value="thi_PPkinase"/>
    <property type="match status" value="1"/>
</dbReference>
<dbReference type="SMART" id="SM00983">
    <property type="entry name" value="TPK_B1_binding"/>
    <property type="match status" value="1"/>
</dbReference>
<dbReference type="InterPro" id="IPR007373">
    <property type="entry name" value="Thiamin_PyroPKinase_B1-bd"/>
</dbReference>
<dbReference type="EMBL" id="CP058561">
    <property type="protein sequence ID" value="QUH27426.1"/>
    <property type="molecule type" value="Genomic_DNA"/>
</dbReference>
<dbReference type="OrthoDB" id="9804377at2"/>
<dbReference type="InterPro" id="IPR036759">
    <property type="entry name" value="TPK_catalytic_sf"/>
</dbReference>
<evidence type="ECO:0000313" key="7">
    <source>
        <dbReference type="EMBL" id="QUH27426.1"/>
    </source>
</evidence>
<dbReference type="PANTHER" id="PTHR41299">
    <property type="entry name" value="THIAMINE PYROPHOSPHOKINASE"/>
    <property type="match status" value="1"/>
</dbReference>
<evidence type="ECO:0000256" key="4">
    <source>
        <dbReference type="ARBA" id="ARBA00022840"/>
    </source>
</evidence>
<dbReference type="SUPFAM" id="SSF63862">
    <property type="entry name" value="Thiamin pyrophosphokinase, substrate-binding domain"/>
    <property type="match status" value="1"/>
</dbReference>
<dbReference type="GO" id="GO:0005524">
    <property type="term" value="F:ATP binding"/>
    <property type="evidence" value="ECO:0007669"/>
    <property type="project" value="UniProtKB-KW"/>
</dbReference>
<dbReference type="GO" id="GO:0009229">
    <property type="term" value="P:thiamine diphosphate biosynthetic process"/>
    <property type="evidence" value="ECO:0007669"/>
    <property type="project" value="InterPro"/>
</dbReference>
<evidence type="ECO:0000313" key="8">
    <source>
        <dbReference type="Proteomes" id="UP000677305"/>
    </source>
</evidence>
<dbReference type="InterPro" id="IPR006282">
    <property type="entry name" value="Thi_PPkinase"/>
</dbReference>
<evidence type="ECO:0000259" key="6">
    <source>
        <dbReference type="SMART" id="SM00983"/>
    </source>
</evidence>
<evidence type="ECO:0000256" key="2">
    <source>
        <dbReference type="ARBA" id="ARBA00022741"/>
    </source>
</evidence>
<dbReference type="RefSeq" id="WP_113674749.1">
    <property type="nucleotide sequence ID" value="NZ_CAJXUH010000004.1"/>
</dbReference>
<keyword evidence="3" id="KW-0418">Kinase</keyword>
<dbReference type="GO" id="GO:0006772">
    <property type="term" value="P:thiamine metabolic process"/>
    <property type="evidence" value="ECO:0007669"/>
    <property type="project" value="UniProtKB-UniRule"/>
</dbReference>
<dbReference type="InterPro" id="IPR036371">
    <property type="entry name" value="TPK_B1-bd_sf"/>
</dbReference>
<protein>
    <recommendedName>
        <fullName evidence="5">Thiamine diphosphokinase</fullName>
        <ecNumber evidence="5">2.7.6.2</ecNumber>
    </recommendedName>
</protein>
<dbReference type="SUPFAM" id="SSF63999">
    <property type="entry name" value="Thiamin pyrophosphokinase, catalytic domain"/>
    <property type="match status" value="1"/>
</dbReference>
<dbReference type="CDD" id="cd07995">
    <property type="entry name" value="TPK"/>
    <property type="match status" value="1"/>
</dbReference>
<keyword evidence="2" id="KW-0547">Nucleotide-binding</keyword>
<keyword evidence="1 7" id="KW-0808">Transferase</keyword>
<dbReference type="KEGG" id="vgu:HYG85_00210"/>
<dbReference type="Pfam" id="PF04265">
    <property type="entry name" value="TPK_B1_binding"/>
    <property type="match status" value="1"/>
</dbReference>
<evidence type="ECO:0000256" key="3">
    <source>
        <dbReference type="ARBA" id="ARBA00022777"/>
    </source>
</evidence>
<dbReference type="EC" id="2.7.6.2" evidence="5"/>
<reference evidence="7 8" key="1">
    <citation type="submission" date="2020-07" db="EMBL/GenBank/DDBJ databases">
        <title>Vallitalea guaymasensis genome.</title>
        <authorList>
            <person name="Postec A."/>
        </authorList>
    </citation>
    <scope>NUCLEOTIDE SEQUENCE [LARGE SCALE GENOMIC DNA]</scope>
    <source>
        <strain evidence="7 8">Ra1766G1</strain>
    </source>
</reference>
<dbReference type="GO" id="GO:0030975">
    <property type="term" value="F:thiamine binding"/>
    <property type="evidence" value="ECO:0007669"/>
    <property type="project" value="InterPro"/>
</dbReference>
<evidence type="ECO:0000256" key="1">
    <source>
        <dbReference type="ARBA" id="ARBA00022679"/>
    </source>
</evidence>
<evidence type="ECO:0000256" key="5">
    <source>
        <dbReference type="NCBIfam" id="TIGR01378"/>
    </source>
</evidence>